<evidence type="ECO:0000313" key="3">
    <source>
        <dbReference type="EMBL" id="CNT97933.1"/>
    </source>
</evidence>
<evidence type="ECO:0000313" key="5">
    <source>
        <dbReference type="Proteomes" id="UP000042394"/>
    </source>
</evidence>
<evidence type="ECO:0000313" key="2">
    <source>
        <dbReference type="EMBL" id="CNT64012.1"/>
    </source>
</evidence>
<reference evidence="4 5" key="1">
    <citation type="submission" date="2015-03" db="EMBL/GenBank/DDBJ databases">
        <authorList>
            <consortium name="Pathogen Informatics"/>
        </authorList>
    </citation>
    <scope>NUCLEOTIDE SEQUENCE [LARGE SCALE GENOMIC DNA]</scope>
    <source>
        <strain evidence="3 4">3476</strain>
        <strain evidence="2 5">D4891</strain>
    </source>
</reference>
<dbReference type="Proteomes" id="UP000042394">
    <property type="component" value="Unassembled WGS sequence"/>
</dbReference>
<dbReference type="EMBL" id="CQPD01000003">
    <property type="protein sequence ID" value="CNT64012.1"/>
    <property type="molecule type" value="Genomic_DNA"/>
</dbReference>
<feature type="region of interest" description="Disordered" evidence="1">
    <location>
        <begin position="1"/>
        <end position="47"/>
    </location>
</feature>
<protein>
    <submittedName>
        <fullName evidence="3">Uncharacterized protein</fullName>
    </submittedName>
</protein>
<proteinExistence type="predicted"/>
<sequence length="76" mass="7934">MTVIAPSAHSQGHRLAGGKSAGNTGFSSTSNMFSNSNPIAPPVTAESPSTINHCPMISLRNWARPAPNVFKIATRS</sequence>
<evidence type="ECO:0000313" key="4">
    <source>
        <dbReference type="Proteomes" id="UP000039541"/>
    </source>
</evidence>
<gene>
    <name evidence="3" type="ORF">ERS008202_01563</name>
    <name evidence="2" type="ORF">ERS008207_00399</name>
</gene>
<evidence type="ECO:0000256" key="1">
    <source>
        <dbReference type="SAM" id="MobiDB-lite"/>
    </source>
</evidence>
<dbReference type="Proteomes" id="UP000039541">
    <property type="component" value="Unassembled WGS sequence"/>
</dbReference>
<dbReference type="EMBL" id="CQPC01000016">
    <property type="protein sequence ID" value="CNT97933.1"/>
    <property type="molecule type" value="Genomic_DNA"/>
</dbReference>
<accession>A0A655C5Z3</accession>
<feature type="compositionally biased region" description="Low complexity" evidence="1">
    <location>
        <begin position="23"/>
        <end position="37"/>
    </location>
</feature>
<dbReference type="AlphaFoldDB" id="A0A655C5Z3"/>
<organism evidence="3 4">
    <name type="scientific">Salmonella enterica subsp. enterica serovar Bovismorbificans</name>
    <dbReference type="NCBI Taxonomy" id="58097"/>
    <lineage>
        <taxon>Bacteria</taxon>
        <taxon>Pseudomonadati</taxon>
        <taxon>Pseudomonadota</taxon>
        <taxon>Gammaproteobacteria</taxon>
        <taxon>Enterobacterales</taxon>
        <taxon>Enterobacteriaceae</taxon>
        <taxon>Salmonella</taxon>
    </lineage>
</organism>
<name>A0A655C5Z3_SALET</name>